<gene>
    <name evidence="1" type="ORF">V6N12_056049</name>
</gene>
<comment type="caution">
    <text evidence="1">The sequence shown here is derived from an EMBL/GenBank/DDBJ whole genome shotgun (WGS) entry which is preliminary data.</text>
</comment>
<sequence>MEELKKKVEEEKEKQKHAILNANPQQFYIGNSSGHGMIPNYLMDNNNNNMAFDANMMNGGYGIPNTMVPTPGYNPIPAQEYNPNPIPIPNPIPNPNPAQGYNINPVNPAEEYHVSLEQGYSANPVEVSNVNPAQGHNANIIQENDFLDLIGFGSPEFGGGFF</sequence>
<evidence type="ECO:0000313" key="1">
    <source>
        <dbReference type="EMBL" id="KAK8522337.1"/>
    </source>
</evidence>
<accession>A0ABR2CRC6</accession>
<reference evidence="1 2" key="1">
    <citation type="journal article" date="2024" name="G3 (Bethesda)">
        <title>Genome assembly of Hibiscus sabdariffa L. provides insights into metabolisms of medicinal natural products.</title>
        <authorList>
            <person name="Kim T."/>
        </authorList>
    </citation>
    <scope>NUCLEOTIDE SEQUENCE [LARGE SCALE GENOMIC DNA]</scope>
    <source>
        <strain evidence="1">TK-2024</strain>
        <tissue evidence="1">Old leaves</tissue>
    </source>
</reference>
<evidence type="ECO:0000313" key="2">
    <source>
        <dbReference type="Proteomes" id="UP001472677"/>
    </source>
</evidence>
<keyword evidence="2" id="KW-1185">Reference proteome</keyword>
<organism evidence="1 2">
    <name type="scientific">Hibiscus sabdariffa</name>
    <name type="common">roselle</name>
    <dbReference type="NCBI Taxonomy" id="183260"/>
    <lineage>
        <taxon>Eukaryota</taxon>
        <taxon>Viridiplantae</taxon>
        <taxon>Streptophyta</taxon>
        <taxon>Embryophyta</taxon>
        <taxon>Tracheophyta</taxon>
        <taxon>Spermatophyta</taxon>
        <taxon>Magnoliopsida</taxon>
        <taxon>eudicotyledons</taxon>
        <taxon>Gunneridae</taxon>
        <taxon>Pentapetalae</taxon>
        <taxon>rosids</taxon>
        <taxon>malvids</taxon>
        <taxon>Malvales</taxon>
        <taxon>Malvaceae</taxon>
        <taxon>Malvoideae</taxon>
        <taxon>Hibiscus</taxon>
    </lineage>
</organism>
<dbReference type="EMBL" id="JBBPBM010000045">
    <property type="protein sequence ID" value="KAK8522337.1"/>
    <property type="molecule type" value="Genomic_DNA"/>
</dbReference>
<dbReference type="Proteomes" id="UP001472677">
    <property type="component" value="Unassembled WGS sequence"/>
</dbReference>
<protein>
    <submittedName>
        <fullName evidence="1">Uncharacterized protein</fullName>
    </submittedName>
</protein>
<name>A0ABR2CRC6_9ROSI</name>
<proteinExistence type="predicted"/>